<reference evidence="2 3" key="1">
    <citation type="submission" date="2019-01" db="EMBL/GenBank/DDBJ databases">
        <title>Sequencing of cultivated peanut Arachis hypogaea provides insights into genome evolution and oil improvement.</title>
        <authorList>
            <person name="Chen X."/>
        </authorList>
    </citation>
    <scope>NUCLEOTIDE SEQUENCE [LARGE SCALE GENOMIC DNA]</scope>
    <source>
        <strain evidence="3">cv. Fuhuasheng</strain>
        <tissue evidence="2">Leaves</tissue>
    </source>
</reference>
<dbReference type="Proteomes" id="UP000289738">
    <property type="component" value="Chromosome B01"/>
</dbReference>
<comment type="caution">
    <text evidence="2">The sequence shown here is derived from an EMBL/GenBank/DDBJ whole genome shotgun (WGS) entry which is preliminary data.</text>
</comment>
<proteinExistence type="predicted"/>
<sequence length="106" mass="11799">MDQNSVNKPIDSMLGEEEESFTDPTQQQMIIVQKETYSHSEPLEITPQPHQPADGTPVVPSAPSKMTLSYVPKEFLAPSFSLAFIDLSQEETLTQEGRAGFEKEKS</sequence>
<gene>
    <name evidence="2" type="ORF">Ahy_B01g053623</name>
</gene>
<feature type="region of interest" description="Disordered" evidence="1">
    <location>
        <begin position="1"/>
        <end position="26"/>
    </location>
</feature>
<evidence type="ECO:0000313" key="2">
    <source>
        <dbReference type="EMBL" id="RYR29258.1"/>
    </source>
</evidence>
<dbReference type="EMBL" id="SDMP01000011">
    <property type="protein sequence ID" value="RYR29258.1"/>
    <property type="molecule type" value="Genomic_DNA"/>
</dbReference>
<evidence type="ECO:0000256" key="1">
    <source>
        <dbReference type="SAM" id="MobiDB-lite"/>
    </source>
</evidence>
<keyword evidence="3" id="KW-1185">Reference proteome</keyword>
<accession>A0A445AS37</accession>
<organism evidence="2 3">
    <name type="scientific">Arachis hypogaea</name>
    <name type="common">Peanut</name>
    <dbReference type="NCBI Taxonomy" id="3818"/>
    <lineage>
        <taxon>Eukaryota</taxon>
        <taxon>Viridiplantae</taxon>
        <taxon>Streptophyta</taxon>
        <taxon>Embryophyta</taxon>
        <taxon>Tracheophyta</taxon>
        <taxon>Spermatophyta</taxon>
        <taxon>Magnoliopsida</taxon>
        <taxon>eudicotyledons</taxon>
        <taxon>Gunneridae</taxon>
        <taxon>Pentapetalae</taxon>
        <taxon>rosids</taxon>
        <taxon>fabids</taxon>
        <taxon>Fabales</taxon>
        <taxon>Fabaceae</taxon>
        <taxon>Papilionoideae</taxon>
        <taxon>50 kb inversion clade</taxon>
        <taxon>dalbergioids sensu lato</taxon>
        <taxon>Dalbergieae</taxon>
        <taxon>Pterocarpus clade</taxon>
        <taxon>Arachis</taxon>
    </lineage>
</organism>
<evidence type="ECO:0000313" key="3">
    <source>
        <dbReference type="Proteomes" id="UP000289738"/>
    </source>
</evidence>
<dbReference type="AlphaFoldDB" id="A0A445AS37"/>
<name>A0A445AS37_ARAHY</name>
<protein>
    <submittedName>
        <fullName evidence="2">Uncharacterized protein</fullName>
    </submittedName>
</protein>